<evidence type="ECO:0000256" key="1">
    <source>
        <dbReference type="SAM" id="Phobius"/>
    </source>
</evidence>
<proteinExistence type="predicted"/>
<evidence type="ECO:0000313" key="2">
    <source>
        <dbReference type="EMBL" id="CAI3971281.1"/>
    </source>
</evidence>
<feature type="transmembrane region" description="Helical" evidence="1">
    <location>
        <begin position="7"/>
        <end position="26"/>
    </location>
</feature>
<dbReference type="EMBL" id="OX359470">
    <property type="protein sequence ID" value="CAI3971281.1"/>
    <property type="molecule type" value="Genomic_DNA"/>
</dbReference>
<protein>
    <submittedName>
        <fullName evidence="2">Uncharacterized protein</fullName>
    </submittedName>
</protein>
<keyword evidence="1" id="KW-0812">Transmembrane</keyword>
<sequence length="89" mass="10686">MTGFQRFANFAFRFFIPPVLFIFLLSKSNKDLSAEMVIFFPIFWIAVTQLLKFSFFPSKKRYEKKIMKELAAQEENDMVKAYRERKKKA</sequence>
<keyword evidence="1" id="KW-1133">Transmembrane helix</keyword>
<reference evidence="2" key="1">
    <citation type="submission" date="2022-10" db="EMBL/GenBank/DDBJ databases">
        <authorList>
            <person name="Meaden S."/>
        </authorList>
    </citation>
    <scope>NUCLEOTIDE SEQUENCE</scope>
</reference>
<organism evidence="2">
    <name type="scientific">Ochrobactrum phage ORM_20</name>
    <dbReference type="NCBI Taxonomy" id="2985243"/>
    <lineage>
        <taxon>Viruses</taxon>
    </lineage>
</organism>
<feature type="transmembrane region" description="Helical" evidence="1">
    <location>
        <begin position="38"/>
        <end position="58"/>
    </location>
</feature>
<gene>
    <name evidence="2" type="ORF">ORM20_00232</name>
</gene>
<keyword evidence="1" id="KW-0472">Membrane</keyword>
<accession>A0A9N6ZF45</accession>
<name>A0A9N6ZF45_9VIRU</name>